<dbReference type="InterPro" id="IPR055414">
    <property type="entry name" value="LRR_R13L4/SHOC2-like"/>
</dbReference>
<dbReference type="Proteomes" id="UP000019116">
    <property type="component" value="Chromosome 7D"/>
</dbReference>
<dbReference type="SUPFAM" id="SSF52540">
    <property type="entry name" value="P-loop containing nucleoside triphosphate hydrolases"/>
    <property type="match status" value="1"/>
</dbReference>
<dbReference type="PANTHER" id="PTHR23155:SF1229">
    <property type="entry name" value="OS11G0550500 PROTEIN"/>
    <property type="match status" value="1"/>
</dbReference>
<sequence length="973" mass="111167">MEVVTGAMTTLLPTLAGLLKEEYDLHKNTRGEIRFLKAELESMETALLKISEAPLDQQPDVQVKLWAKEVRELSYEIEDSVDKFLVRLDRRAQKNPHSFMGFIHKSIDLMTKAKIRHKMGTEIKDIRSRIKEVSERRDRYKVDSVASKPAAGSTIESLRLSALYKEATELIGTEDKENDLVKRLTEGDAASKQQLKIVSVVGFGGLGKTTLANVVYQKLKSQFDCEAFVSLSLNPNMKNILRDMLHQLEKHNYSGMSKQMWGEAQLVRELRDFLLNKRYLIVIDDIWKSSAWKTIKHALIENKCGSRIITTTRNLDIAKQIGGVYVLKPLTLAHSRKLFCKRIFGTEDKCPPNQLAEVSHNIIKRCGGVPLAIMTIASMLASKKGNDWSKVYQAMGSGLQDSPDVKDMRRILSVSYYDLPPHLKTCLLSISFYPEDYKILARDLIWRWIGEGFVREEHGKSLYEIGEDYFSELINKSLIQPADITNDKASACRVHDMVLDLITSLSREENFLTYIGGQQPVSAPSKVCRLSVQSLNEGNVKQMATMSVSHLRSLSVFEQDISLLPALSSFSLMRALDLSYCSTVDNRHAKVICNMFHLRHLWLCKTNITQIPDEIGNLQFLQVLDVSETKIQVLPAPFVQLTQLVYLHIGISTSLPEGMGNLKSLQELKDIYVTSPSMLHGLSKLTELRNLCIRVYEWNDDYKELFRRCLSNLVNLKTIKITGVHRSIDYGVDNLSSELQQLQCIHLTDSINFNMPRWISSLSNLSTLLIQHLETLREEDLQVLGNMPSLRDLDIWVVKTTYRRQRMVINSSYPFQCLARLKIGSSIMELKFAQGAMQRLETLEVILSVQRTWDQFGDLDFGLENLSSLKQVYVGRWYDVSWSKPEPEEAGDAIWQAVHVNPNKPTLEFVMVTTNYTDSPFQLTHLVLRLGISCFYNFVFLYRAYIFDFLPHSLLTVQVVMMSQKIILENHPR</sequence>
<dbReference type="Pfam" id="PF23598">
    <property type="entry name" value="LRR_14"/>
    <property type="match status" value="1"/>
</dbReference>
<dbReference type="InterPro" id="IPR002182">
    <property type="entry name" value="NB-ARC"/>
</dbReference>
<evidence type="ECO:0000256" key="6">
    <source>
        <dbReference type="ARBA" id="ARBA00023054"/>
    </source>
</evidence>
<feature type="coiled-coil region" evidence="7">
    <location>
        <begin position="26"/>
        <end position="53"/>
    </location>
</feature>
<evidence type="ECO:0000259" key="10">
    <source>
        <dbReference type="Pfam" id="PF23559"/>
    </source>
</evidence>
<dbReference type="AlphaFoldDB" id="A0A3B6TZH8"/>
<evidence type="ECO:0000256" key="1">
    <source>
        <dbReference type="ARBA" id="ARBA00008894"/>
    </source>
</evidence>
<evidence type="ECO:0000256" key="4">
    <source>
        <dbReference type="ARBA" id="ARBA00022741"/>
    </source>
</evidence>
<reference evidence="12" key="1">
    <citation type="submission" date="2018-08" db="EMBL/GenBank/DDBJ databases">
        <authorList>
            <person name="Rossello M."/>
        </authorList>
    </citation>
    <scope>NUCLEOTIDE SEQUENCE [LARGE SCALE GENOMIC DNA]</scope>
    <source>
        <strain evidence="12">cv. Chinese Spring</strain>
    </source>
</reference>
<dbReference type="Gene3D" id="1.10.8.430">
    <property type="entry name" value="Helical domain of apoptotic protease-activating factors"/>
    <property type="match status" value="1"/>
</dbReference>
<dbReference type="CDD" id="cd14798">
    <property type="entry name" value="RX-CC_like"/>
    <property type="match status" value="1"/>
</dbReference>
<feature type="domain" description="Disease resistance protein winged helix" evidence="10">
    <location>
        <begin position="433"/>
        <end position="502"/>
    </location>
</feature>
<evidence type="ECO:0000313" key="12">
    <source>
        <dbReference type="EnsemblPlants" id="TraesCS7D02G538200.2"/>
    </source>
</evidence>
<keyword evidence="5" id="KW-0611">Plant defense</keyword>
<keyword evidence="3" id="KW-0677">Repeat</keyword>
<evidence type="ECO:0000259" key="9">
    <source>
        <dbReference type="Pfam" id="PF18052"/>
    </source>
</evidence>
<dbReference type="STRING" id="4565.A0A3B6TZH8"/>
<dbReference type="InterPro" id="IPR044974">
    <property type="entry name" value="Disease_R_plants"/>
</dbReference>
<evidence type="ECO:0000256" key="5">
    <source>
        <dbReference type="ARBA" id="ARBA00022821"/>
    </source>
</evidence>
<evidence type="ECO:0000313" key="13">
    <source>
        <dbReference type="Proteomes" id="UP000019116"/>
    </source>
</evidence>
<dbReference type="Gramene" id="TraesCS7D03G1268200.1">
    <property type="protein sequence ID" value="TraesCS7D03G1268200.1.CDS"/>
    <property type="gene ID" value="TraesCS7D03G1268200"/>
</dbReference>
<dbReference type="PANTHER" id="PTHR23155">
    <property type="entry name" value="DISEASE RESISTANCE PROTEIN RP"/>
    <property type="match status" value="1"/>
</dbReference>
<feature type="domain" description="Disease resistance N-terminal" evidence="9">
    <location>
        <begin position="7"/>
        <end position="98"/>
    </location>
</feature>
<dbReference type="InterPro" id="IPR036388">
    <property type="entry name" value="WH-like_DNA-bd_sf"/>
</dbReference>
<dbReference type="FunFam" id="1.10.10.10:FF:000322">
    <property type="entry name" value="Probable disease resistance protein At1g63360"/>
    <property type="match status" value="1"/>
</dbReference>
<dbReference type="InterPro" id="IPR042197">
    <property type="entry name" value="Apaf_helical"/>
</dbReference>
<dbReference type="FunFam" id="3.40.50.300:FF:001091">
    <property type="entry name" value="Probable disease resistance protein At1g61300"/>
    <property type="match status" value="1"/>
</dbReference>
<dbReference type="Pfam" id="PF18052">
    <property type="entry name" value="Rx_N"/>
    <property type="match status" value="1"/>
</dbReference>
<dbReference type="Gramene" id="TraesCS7D02G538200.2">
    <property type="protein sequence ID" value="TraesCS7D02G538200.2"/>
    <property type="gene ID" value="TraesCS7D02G538200"/>
</dbReference>
<dbReference type="InterPro" id="IPR058922">
    <property type="entry name" value="WHD_DRP"/>
</dbReference>
<dbReference type="OrthoDB" id="3027644at2759"/>
<dbReference type="SUPFAM" id="SSF52058">
    <property type="entry name" value="L domain-like"/>
    <property type="match status" value="1"/>
</dbReference>
<name>A0A3B6TZH8_WHEAT</name>
<keyword evidence="13" id="KW-1185">Reference proteome</keyword>
<organism evidence="12">
    <name type="scientific">Triticum aestivum</name>
    <name type="common">Wheat</name>
    <dbReference type="NCBI Taxonomy" id="4565"/>
    <lineage>
        <taxon>Eukaryota</taxon>
        <taxon>Viridiplantae</taxon>
        <taxon>Streptophyta</taxon>
        <taxon>Embryophyta</taxon>
        <taxon>Tracheophyta</taxon>
        <taxon>Spermatophyta</taxon>
        <taxon>Magnoliopsida</taxon>
        <taxon>Liliopsida</taxon>
        <taxon>Poales</taxon>
        <taxon>Poaceae</taxon>
        <taxon>BOP clade</taxon>
        <taxon>Pooideae</taxon>
        <taxon>Triticodae</taxon>
        <taxon>Triticeae</taxon>
        <taxon>Triticinae</taxon>
        <taxon>Triticum</taxon>
    </lineage>
</organism>
<dbReference type="GO" id="GO:0043531">
    <property type="term" value="F:ADP binding"/>
    <property type="evidence" value="ECO:0007669"/>
    <property type="project" value="InterPro"/>
</dbReference>
<dbReference type="InterPro" id="IPR032675">
    <property type="entry name" value="LRR_dom_sf"/>
</dbReference>
<dbReference type="Gene3D" id="1.10.10.10">
    <property type="entry name" value="Winged helix-like DNA-binding domain superfamily/Winged helix DNA-binding domain"/>
    <property type="match status" value="1"/>
</dbReference>
<dbReference type="InterPro" id="IPR041118">
    <property type="entry name" value="Rx_N"/>
</dbReference>
<protein>
    <submittedName>
        <fullName evidence="12">Uncharacterized protein</fullName>
    </submittedName>
</protein>
<dbReference type="Gene3D" id="3.40.50.300">
    <property type="entry name" value="P-loop containing nucleotide triphosphate hydrolases"/>
    <property type="match status" value="1"/>
</dbReference>
<dbReference type="SMR" id="A0A3B6TZH8"/>
<gene>
    <name evidence="12" type="primary">LOC123169763</name>
</gene>
<proteinExistence type="inferred from homology"/>
<evidence type="ECO:0000259" key="11">
    <source>
        <dbReference type="Pfam" id="PF23598"/>
    </source>
</evidence>
<dbReference type="Gene3D" id="3.80.10.10">
    <property type="entry name" value="Ribonuclease Inhibitor"/>
    <property type="match status" value="1"/>
</dbReference>
<dbReference type="EnsemblPlants" id="TraesCS7D02G538200.2">
    <property type="protein sequence ID" value="TraesCS7D02G538200.2"/>
    <property type="gene ID" value="TraesCS7D02G538200"/>
</dbReference>
<dbReference type="InterPro" id="IPR027417">
    <property type="entry name" value="P-loop_NTPase"/>
</dbReference>
<evidence type="ECO:0000256" key="2">
    <source>
        <dbReference type="ARBA" id="ARBA00022614"/>
    </source>
</evidence>
<dbReference type="Pfam" id="PF23559">
    <property type="entry name" value="WHD_DRP"/>
    <property type="match status" value="1"/>
</dbReference>
<dbReference type="GO" id="GO:0009626">
    <property type="term" value="P:plant-type hypersensitive response"/>
    <property type="evidence" value="ECO:0007669"/>
    <property type="project" value="UniProtKB-ARBA"/>
</dbReference>
<evidence type="ECO:0000256" key="7">
    <source>
        <dbReference type="SAM" id="Coils"/>
    </source>
</evidence>
<reference evidence="12" key="2">
    <citation type="submission" date="2018-10" db="UniProtKB">
        <authorList>
            <consortium name="EnsemblPlants"/>
        </authorList>
    </citation>
    <scope>IDENTIFICATION</scope>
</reference>
<keyword evidence="6 7" id="KW-0175">Coiled coil</keyword>
<dbReference type="Gene3D" id="1.20.5.4130">
    <property type="match status" value="1"/>
</dbReference>
<keyword evidence="2" id="KW-0433">Leucine-rich repeat</keyword>
<comment type="similarity">
    <text evidence="1">Belongs to the disease resistance NB-LRR family.</text>
</comment>
<dbReference type="InterPro" id="IPR038005">
    <property type="entry name" value="RX-like_CC"/>
</dbReference>
<accession>A0A3B6TZH8</accession>
<feature type="domain" description="NB-ARC" evidence="8">
    <location>
        <begin position="179"/>
        <end position="347"/>
    </location>
</feature>
<feature type="domain" description="Disease resistance R13L4/SHOC-2-like LRR" evidence="11">
    <location>
        <begin position="550"/>
        <end position="907"/>
    </location>
</feature>
<dbReference type="GO" id="GO:0002758">
    <property type="term" value="P:innate immune response-activating signaling pathway"/>
    <property type="evidence" value="ECO:0007669"/>
    <property type="project" value="UniProtKB-ARBA"/>
</dbReference>
<dbReference type="PRINTS" id="PR00364">
    <property type="entry name" value="DISEASERSIST"/>
</dbReference>
<evidence type="ECO:0000256" key="3">
    <source>
        <dbReference type="ARBA" id="ARBA00022737"/>
    </source>
</evidence>
<keyword evidence="4" id="KW-0547">Nucleotide-binding</keyword>
<dbReference type="GO" id="GO:0042742">
    <property type="term" value="P:defense response to bacterium"/>
    <property type="evidence" value="ECO:0007669"/>
    <property type="project" value="UniProtKB-ARBA"/>
</dbReference>
<dbReference type="Pfam" id="PF00931">
    <property type="entry name" value="NB-ARC"/>
    <property type="match status" value="1"/>
</dbReference>
<evidence type="ECO:0000259" key="8">
    <source>
        <dbReference type="Pfam" id="PF00931"/>
    </source>
</evidence>